<dbReference type="AlphaFoldDB" id="A4WZP9"/>
<dbReference type="BioCyc" id="RSPH349102:G1G8M-4133-MONOMER"/>
<accession>A4WZP9</accession>
<feature type="coiled-coil region" evidence="1">
    <location>
        <begin position="120"/>
        <end position="147"/>
    </location>
</feature>
<evidence type="ECO:0000256" key="1">
    <source>
        <dbReference type="SAM" id="Coils"/>
    </source>
</evidence>
<dbReference type="SUPFAM" id="SSF46689">
    <property type="entry name" value="Homeodomain-like"/>
    <property type="match status" value="1"/>
</dbReference>
<evidence type="ECO:0000313" key="2">
    <source>
        <dbReference type="EMBL" id="ABP72863.1"/>
    </source>
</evidence>
<dbReference type="HOGENOM" id="CLU_121441_0_0_5"/>
<organism evidence="2">
    <name type="scientific">Cereibacter sphaeroides (strain ATCC 17025 / ATH 2.4.3)</name>
    <name type="common">Rhodobacter sphaeroides</name>
    <dbReference type="NCBI Taxonomy" id="349102"/>
    <lineage>
        <taxon>Bacteria</taxon>
        <taxon>Pseudomonadati</taxon>
        <taxon>Pseudomonadota</taxon>
        <taxon>Alphaproteobacteria</taxon>
        <taxon>Rhodobacterales</taxon>
        <taxon>Paracoccaceae</taxon>
        <taxon>Cereibacter</taxon>
    </lineage>
</organism>
<proteinExistence type="predicted"/>
<name>A4WZP9_CERS5</name>
<geneLocation type="plasmid" evidence="2">
    <name>pRSPA02</name>
</geneLocation>
<sequence>MAYSPERKAAVLAKMLPPNNMPLGRLAEEEGISVATLAKWRAEARAKGRLLPDANAGPEGWTSEDKLAAVIETASMNEAELGEYCRRRGIYPEQLVVWREACARANDWERAATSRIARETRDDKKRIQQLERELARKEKALAEAAALMILRKMYGPPRCCKWPDDALACVMYGPPRCCKWPDDALACVNVSGL</sequence>
<protein>
    <recommendedName>
        <fullName evidence="3">Transposase</fullName>
    </recommendedName>
</protein>
<dbReference type="EMBL" id="CP000663">
    <property type="protein sequence ID" value="ABP72863.1"/>
    <property type="molecule type" value="Genomic_DNA"/>
</dbReference>
<dbReference type="KEGG" id="rsq:Rsph17025_4010"/>
<reference evidence="2" key="1">
    <citation type="submission" date="2007-04" db="EMBL/GenBank/DDBJ databases">
        <title>Complete sequence of plasmid pRSPA02 of Rhodobacter sphaeroides ATCC 17025.</title>
        <authorList>
            <consortium name="US DOE Joint Genome Institute"/>
            <person name="Copeland A."/>
            <person name="Lucas S."/>
            <person name="Lapidus A."/>
            <person name="Barry K."/>
            <person name="Detter J.C."/>
            <person name="Glavina del Rio T."/>
            <person name="Hammon N."/>
            <person name="Israni S."/>
            <person name="Dalin E."/>
            <person name="Tice H."/>
            <person name="Pitluck S."/>
            <person name="Chertkov O."/>
            <person name="Brettin T."/>
            <person name="Bruce D."/>
            <person name="Han C."/>
            <person name="Schmutz J."/>
            <person name="Larimer F."/>
            <person name="Land M."/>
            <person name="Hauser L."/>
            <person name="Kyrpides N."/>
            <person name="Kim E."/>
            <person name="Richardson P."/>
            <person name="Mackenzie C."/>
            <person name="Choudhary M."/>
            <person name="Donohue T.J."/>
            <person name="Kaplan S."/>
        </authorList>
    </citation>
    <scope>NUCLEOTIDE SEQUENCE [LARGE SCALE GENOMIC DNA]</scope>
    <source>
        <strain evidence="2">ATCC 17025</strain>
        <plasmid evidence="2">pRSPA02</plasmid>
    </source>
</reference>
<dbReference type="InterPro" id="IPR009057">
    <property type="entry name" value="Homeodomain-like_sf"/>
</dbReference>
<keyword evidence="2" id="KW-0614">Plasmid</keyword>
<evidence type="ECO:0008006" key="3">
    <source>
        <dbReference type="Google" id="ProtNLM"/>
    </source>
</evidence>
<keyword evidence="1" id="KW-0175">Coiled coil</keyword>
<gene>
    <name evidence="2" type="ordered locus">Rsph17025_4010</name>
</gene>